<reference evidence="2" key="1">
    <citation type="submission" date="2018-01" db="EMBL/GenBank/DDBJ databases">
        <title>An insight into the sialome of Amazonian anophelines.</title>
        <authorList>
            <person name="Ribeiro J.M."/>
            <person name="Scarpassa V."/>
            <person name="Calvo E."/>
        </authorList>
    </citation>
    <scope>NUCLEOTIDE SEQUENCE</scope>
    <source>
        <tissue evidence="2">Salivary glands</tissue>
    </source>
</reference>
<feature type="chain" id="PRO_5014656299" evidence="1">
    <location>
        <begin position="20"/>
        <end position="86"/>
    </location>
</feature>
<name>A0A2M3ZQ40_9DIPT</name>
<sequence length="86" mass="9242">MPANLLIFFKSSFVRLLSSCFNFIKGWKTSRSGKRAFKSAVCFEQRSSSARPAAITGADVFLSAAAGLLSSTMITSGEGERSGFFC</sequence>
<dbReference type="AlphaFoldDB" id="A0A2M3ZQ40"/>
<protein>
    <submittedName>
        <fullName evidence="2">Putative secreted peptide</fullName>
    </submittedName>
</protein>
<dbReference type="EMBL" id="GGFM01009757">
    <property type="protein sequence ID" value="MBW30508.1"/>
    <property type="molecule type" value="Transcribed_RNA"/>
</dbReference>
<evidence type="ECO:0000313" key="2">
    <source>
        <dbReference type="EMBL" id="MBW30508.1"/>
    </source>
</evidence>
<feature type="signal peptide" evidence="1">
    <location>
        <begin position="1"/>
        <end position="19"/>
    </location>
</feature>
<evidence type="ECO:0000256" key="1">
    <source>
        <dbReference type="SAM" id="SignalP"/>
    </source>
</evidence>
<accession>A0A2M3ZQ40</accession>
<organism evidence="2">
    <name type="scientific">Anopheles braziliensis</name>
    <dbReference type="NCBI Taxonomy" id="58242"/>
    <lineage>
        <taxon>Eukaryota</taxon>
        <taxon>Metazoa</taxon>
        <taxon>Ecdysozoa</taxon>
        <taxon>Arthropoda</taxon>
        <taxon>Hexapoda</taxon>
        <taxon>Insecta</taxon>
        <taxon>Pterygota</taxon>
        <taxon>Neoptera</taxon>
        <taxon>Endopterygota</taxon>
        <taxon>Diptera</taxon>
        <taxon>Nematocera</taxon>
        <taxon>Culicoidea</taxon>
        <taxon>Culicidae</taxon>
        <taxon>Anophelinae</taxon>
        <taxon>Anopheles</taxon>
    </lineage>
</organism>
<keyword evidence="1" id="KW-0732">Signal</keyword>
<proteinExistence type="predicted"/>